<keyword evidence="3" id="KW-0479">Metal-binding</keyword>
<dbReference type="CDD" id="cd14773">
    <property type="entry name" value="TrHb2_PhHbO-like_O"/>
    <property type="match status" value="1"/>
</dbReference>
<dbReference type="InterPro" id="IPR009050">
    <property type="entry name" value="Globin-like_sf"/>
</dbReference>
<dbReference type="GO" id="GO:0019825">
    <property type="term" value="F:oxygen binding"/>
    <property type="evidence" value="ECO:0007669"/>
    <property type="project" value="InterPro"/>
</dbReference>
<comment type="similarity">
    <text evidence="5">Belongs to the truncated hemoglobin family. Group II subfamily.</text>
</comment>
<keyword evidence="4" id="KW-0408">Iron</keyword>
<name>A0A172WW34_STUST</name>
<evidence type="ECO:0000313" key="6">
    <source>
        <dbReference type="EMBL" id="ANF27718.1"/>
    </source>
</evidence>
<dbReference type="RefSeq" id="WP_063880476.1">
    <property type="nucleotide sequence ID" value="NZ_CP015641.1"/>
</dbReference>
<sequence>MNATVEPTPYQQLGGDTPLRQLVDRFYDVMLSEPSVETVRAMHCADTTQIRERLFDFLSGWLGGPSRFIEKHGHPRLRMRHRFFQIGEAERDQWMLCMRQALADITMDATLRVRLEQAILQMAEMLRNDAPRTCDGGGFGCSTSTPGGERCGR</sequence>
<dbReference type="Gene3D" id="1.10.490.10">
    <property type="entry name" value="Globins"/>
    <property type="match status" value="1"/>
</dbReference>
<keyword evidence="1" id="KW-0813">Transport</keyword>
<dbReference type="GO" id="GO:0046872">
    <property type="term" value="F:metal ion binding"/>
    <property type="evidence" value="ECO:0007669"/>
    <property type="project" value="UniProtKB-KW"/>
</dbReference>
<dbReference type="PANTHER" id="PTHR47366:SF1">
    <property type="entry name" value="TWO-ON-TWO HEMOGLOBIN-3"/>
    <property type="match status" value="1"/>
</dbReference>
<organism evidence="6 7">
    <name type="scientific">Stutzerimonas stutzeri</name>
    <name type="common">Pseudomonas stutzeri</name>
    <dbReference type="NCBI Taxonomy" id="316"/>
    <lineage>
        <taxon>Bacteria</taxon>
        <taxon>Pseudomonadati</taxon>
        <taxon>Pseudomonadota</taxon>
        <taxon>Gammaproteobacteria</taxon>
        <taxon>Pseudomonadales</taxon>
        <taxon>Pseudomonadaceae</taxon>
        <taxon>Stutzerimonas</taxon>
    </lineage>
</organism>
<dbReference type="SUPFAM" id="SSF46458">
    <property type="entry name" value="Globin-like"/>
    <property type="match status" value="1"/>
</dbReference>
<protein>
    <submittedName>
        <fullName evidence="6">Hemoglobin-like protein</fullName>
    </submittedName>
</protein>
<evidence type="ECO:0000256" key="5">
    <source>
        <dbReference type="ARBA" id="ARBA00034496"/>
    </source>
</evidence>
<accession>A0A172WW34</accession>
<reference evidence="6 7" key="1">
    <citation type="submission" date="2016-05" db="EMBL/GenBank/DDBJ databases">
        <title>Genome sequence of Pseudomonas stutzeri 273 and identification of the exopolysaccharide biosynthesis locus.</title>
        <authorList>
            <person name="Wu S."/>
            <person name="Sun C."/>
        </authorList>
    </citation>
    <scope>NUCLEOTIDE SEQUENCE [LARGE SCALE GENOMIC DNA]</scope>
    <source>
        <strain evidence="6 7">273</strain>
    </source>
</reference>
<dbReference type="InterPro" id="IPR012292">
    <property type="entry name" value="Globin/Proto"/>
</dbReference>
<dbReference type="Pfam" id="PF01152">
    <property type="entry name" value="Bac_globin"/>
    <property type="match status" value="1"/>
</dbReference>
<dbReference type="AlphaFoldDB" id="A0A172WW34"/>
<keyword evidence="2" id="KW-0349">Heme</keyword>
<gene>
    <name evidence="6" type="ORF">PS273GM_22570</name>
</gene>
<evidence type="ECO:0000256" key="3">
    <source>
        <dbReference type="ARBA" id="ARBA00022723"/>
    </source>
</evidence>
<evidence type="ECO:0000256" key="4">
    <source>
        <dbReference type="ARBA" id="ARBA00023004"/>
    </source>
</evidence>
<dbReference type="OrthoDB" id="9790913at2"/>
<dbReference type="Proteomes" id="UP000077787">
    <property type="component" value="Chromosome"/>
</dbReference>
<evidence type="ECO:0000256" key="2">
    <source>
        <dbReference type="ARBA" id="ARBA00022617"/>
    </source>
</evidence>
<dbReference type="GO" id="GO:0020037">
    <property type="term" value="F:heme binding"/>
    <property type="evidence" value="ECO:0007669"/>
    <property type="project" value="InterPro"/>
</dbReference>
<dbReference type="GO" id="GO:0005344">
    <property type="term" value="F:oxygen carrier activity"/>
    <property type="evidence" value="ECO:0007669"/>
    <property type="project" value="InterPro"/>
</dbReference>
<evidence type="ECO:0000313" key="7">
    <source>
        <dbReference type="Proteomes" id="UP000077787"/>
    </source>
</evidence>
<proteinExistence type="inferred from homology"/>
<dbReference type="InterPro" id="IPR044203">
    <property type="entry name" value="GlbO/GLB3-like"/>
</dbReference>
<dbReference type="EMBL" id="CP015641">
    <property type="protein sequence ID" value="ANF27718.1"/>
    <property type="molecule type" value="Genomic_DNA"/>
</dbReference>
<dbReference type="PANTHER" id="PTHR47366">
    <property type="entry name" value="TWO-ON-TWO HEMOGLOBIN-3"/>
    <property type="match status" value="1"/>
</dbReference>
<dbReference type="InterPro" id="IPR001486">
    <property type="entry name" value="Hemoglobin_trunc"/>
</dbReference>
<evidence type="ECO:0000256" key="1">
    <source>
        <dbReference type="ARBA" id="ARBA00022448"/>
    </source>
</evidence>